<accession>A0A0U2MA96</accession>
<reference evidence="1 2" key="1">
    <citation type="submission" date="2013-11" db="EMBL/GenBank/DDBJ databases">
        <title>Comparative genomics of Ignicoccus.</title>
        <authorList>
            <person name="Podar M."/>
        </authorList>
    </citation>
    <scope>NUCLEOTIDE SEQUENCE [LARGE SCALE GENOMIC DNA]</scope>
    <source>
        <strain evidence="1 2">DSM 13165</strain>
    </source>
</reference>
<dbReference type="GeneID" id="30679440"/>
<name>A0A0U2MA96_9CREN</name>
<dbReference type="RefSeq" id="WP_075049112.1">
    <property type="nucleotide sequence ID" value="NZ_CP006867.1"/>
</dbReference>
<dbReference type="STRING" id="940295.EYM_00105"/>
<dbReference type="KEGG" id="iis:EYM_00105"/>
<keyword evidence="2" id="KW-1185">Reference proteome</keyword>
<organism evidence="1 2">
    <name type="scientific">Ignicoccus islandicus DSM 13165</name>
    <dbReference type="NCBI Taxonomy" id="940295"/>
    <lineage>
        <taxon>Archaea</taxon>
        <taxon>Thermoproteota</taxon>
        <taxon>Thermoprotei</taxon>
        <taxon>Desulfurococcales</taxon>
        <taxon>Desulfurococcaceae</taxon>
        <taxon>Ignicoccus</taxon>
    </lineage>
</organism>
<protein>
    <submittedName>
        <fullName evidence="1">Uncharacterized protein</fullName>
    </submittedName>
</protein>
<dbReference type="EMBL" id="CP006867">
    <property type="protein sequence ID" value="ALU12093.1"/>
    <property type="molecule type" value="Genomic_DNA"/>
</dbReference>
<gene>
    <name evidence="1" type="ORF">EYM_00105</name>
</gene>
<sequence>MVDEPFVFVVEEMMDNNVPRERLMSCLSRKKEAYGILEGIMLSTRERAPVICTTGLHLSYEKVYERYVVVIPMDAILIEDYSDDNEDVELWQIGNNVYRVTTIYDKDNYEKTIIEKVEA</sequence>
<evidence type="ECO:0000313" key="2">
    <source>
        <dbReference type="Proteomes" id="UP000060778"/>
    </source>
</evidence>
<dbReference type="AlphaFoldDB" id="A0A0U2MA96"/>
<proteinExistence type="predicted"/>
<dbReference type="OrthoDB" id="381232at2157"/>
<evidence type="ECO:0000313" key="1">
    <source>
        <dbReference type="EMBL" id="ALU12093.1"/>
    </source>
</evidence>
<dbReference type="Proteomes" id="UP000060778">
    <property type="component" value="Chromosome"/>
</dbReference>